<dbReference type="Gene3D" id="2.40.440.10">
    <property type="entry name" value="L,D-transpeptidase catalytic domain-like"/>
    <property type="match status" value="1"/>
</dbReference>
<dbReference type="SUPFAM" id="SSF141523">
    <property type="entry name" value="L,D-transpeptidase catalytic domain-like"/>
    <property type="match status" value="1"/>
</dbReference>
<dbReference type="GO" id="GO:0016740">
    <property type="term" value="F:transferase activity"/>
    <property type="evidence" value="ECO:0007669"/>
    <property type="project" value="UniProtKB-KW"/>
</dbReference>
<evidence type="ECO:0000256" key="6">
    <source>
        <dbReference type="SAM" id="SignalP"/>
    </source>
</evidence>
<name>A0A8J4UUF5_9MYCE</name>
<dbReference type="AlphaFoldDB" id="A0A8J4UUF5"/>
<comment type="pathway">
    <text evidence="1">Cell wall biogenesis; peptidoglycan biosynthesis.</text>
</comment>
<keyword evidence="8" id="KW-1185">Reference proteome</keyword>
<protein>
    <recommendedName>
        <fullName evidence="9">Peptidoglycan binding-like domain-containing protein</fullName>
    </recommendedName>
</protein>
<proteinExistence type="predicted"/>
<dbReference type="OrthoDB" id="14788at2759"/>
<dbReference type="GO" id="GO:0071555">
    <property type="term" value="P:cell wall organization"/>
    <property type="evidence" value="ECO:0007669"/>
    <property type="project" value="UniProtKB-KW"/>
</dbReference>
<sequence>MLKLNQLTLLFVCFAALCAVIVADSSSSDEAYPCPFYRPLTVTNPPLSGSDVYILQNFLTRNPLFLDLQLTSQFDEATSAALAKFQTMNSIVTASPGDLDLNTANQLLEICSDDGYVDNGTIPPGFKYKVFVPVYRNRSIETTATLYDSNMNTLLQFTVRTHGQNVNETGEAQNQFCNNGYTPTGLMTFDLNSPEPDPVSFGPYPVNRAVQGIAGNAFIVISNIRDGILMHTGEWPGWNPSLPMPNSHGCIHGHPTDIDTVQQILTTKLGVGIRENMYTAVPYLHQPQGILSIQLMD</sequence>
<evidence type="ECO:0000256" key="3">
    <source>
        <dbReference type="ARBA" id="ARBA00022960"/>
    </source>
</evidence>
<comment type="caution">
    <text evidence="7">The sequence shown here is derived from an EMBL/GenBank/DDBJ whole genome shotgun (WGS) entry which is preliminary data.</text>
</comment>
<gene>
    <name evidence="7" type="ORF">CYY_003250</name>
</gene>
<keyword evidence="6" id="KW-0732">Signal</keyword>
<dbReference type="EMBL" id="AJWJ01000100">
    <property type="protein sequence ID" value="KAF2075421.1"/>
    <property type="molecule type" value="Genomic_DNA"/>
</dbReference>
<reference evidence="7" key="1">
    <citation type="submission" date="2020-01" db="EMBL/GenBank/DDBJ databases">
        <title>Development of genomics and gene disruption for Polysphondylium violaceum indicates a role for the polyketide synthase stlB in stalk morphogenesis.</title>
        <authorList>
            <person name="Narita B."/>
            <person name="Kawabe Y."/>
            <person name="Kin K."/>
            <person name="Saito T."/>
            <person name="Gibbs R."/>
            <person name="Kuspa A."/>
            <person name="Muzny D."/>
            <person name="Queller D."/>
            <person name="Richards S."/>
            <person name="Strassman J."/>
            <person name="Sucgang R."/>
            <person name="Worley K."/>
            <person name="Schaap P."/>
        </authorList>
    </citation>
    <scope>NUCLEOTIDE SEQUENCE</scope>
    <source>
        <strain evidence="7">QSvi11</strain>
    </source>
</reference>
<evidence type="ECO:0000256" key="4">
    <source>
        <dbReference type="ARBA" id="ARBA00022984"/>
    </source>
</evidence>
<evidence type="ECO:0000313" key="7">
    <source>
        <dbReference type="EMBL" id="KAF2075421.1"/>
    </source>
</evidence>
<keyword evidence="2" id="KW-0808">Transferase</keyword>
<evidence type="ECO:0000256" key="5">
    <source>
        <dbReference type="ARBA" id="ARBA00023316"/>
    </source>
</evidence>
<dbReference type="InterPro" id="IPR005490">
    <property type="entry name" value="LD_TPept_cat_dom"/>
</dbReference>
<evidence type="ECO:0000256" key="2">
    <source>
        <dbReference type="ARBA" id="ARBA00022679"/>
    </source>
</evidence>
<dbReference type="UniPathway" id="UPA00219"/>
<evidence type="ECO:0000313" key="8">
    <source>
        <dbReference type="Proteomes" id="UP000695562"/>
    </source>
</evidence>
<feature type="signal peptide" evidence="6">
    <location>
        <begin position="1"/>
        <end position="23"/>
    </location>
</feature>
<feature type="chain" id="PRO_5035283012" description="Peptidoglycan binding-like domain-containing protein" evidence="6">
    <location>
        <begin position="24"/>
        <end position="297"/>
    </location>
</feature>
<dbReference type="SUPFAM" id="SSF47090">
    <property type="entry name" value="PGBD-like"/>
    <property type="match status" value="1"/>
</dbReference>
<dbReference type="GO" id="GO:0008360">
    <property type="term" value="P:regulation of cell shape"/>
    <property type="evidence" value="ECO:0007669"/>
    <property type="project" value="UniProtKB-KW"/>
</dbReference>
<keyword evidence="5" id="KW-0961">Cell wall biogenesis/degradation</keyword>
<dbReference type="InterPro" id="IPR036365">
    <property type="entry name" value="PGBD-like_sf"/>
</dbReference>
<dbReference type="InterPro" id="IPR038063">
    <property type="entry name" value="Transpep_catalytic_dom"/>
</dbReference>
<dbReference type="Proteomes" id="UP000695562">
    <property type="component" value="Unassembled WGS sequence"/>
</dbReference>
<organism evidence="7 8">
    <name type="scientific">Polysphondylium violaceum</name>
    <dbReference type="NCBI Taxonomy" id="133409"/>
    <lineage>
        <taxon>Eukaryota</taxon>
        <taxon>Amoebozoa</taxon>
        <taxon>Evosea</taxon>
        <taxon>Eumycetozoa</taxon>
        <taxon>Dictyostelia</taxon>
        <taxon>Dictyosteliales</taxon>
        <taxon>Dictyosteliaceae</taxon>
        <taxon>Polysphondylium</taxon>
    </lineage>
</organism>
<evidence type="ECO:0008006" key="9">
    <source>
        <dbReference type="Google" id="ProtNLM"/>
    </source>
</evidence>
<accession>A0A8J4UUF5</accession>
<evidence type="ECO:0000256" key="1">
    <source>
        <dbReference type="ARBA" id="ARBA00004752"/>
    </source>
</evidence>
<keyword evidence="3" id="KW-0133">Cell shape</keyword>
<keyword evidence="4" id="KW-0573">Peptidoglycan synthesis</keyword>
<dbReference type="CDD" id="cd16913">
    <property type="entry name" value="YkuD_like"/>
    <property type="match status" value="1"/>
</dbReference>